<organism evidence="2 3">
    <name type="scientific">Roseateles amylovorans</name>
    <dbReference type="NCBI Taxonomy" id="2978473"/>
    <lineage>
        <taxon>Bacteria</taxon>
        <taxon>Pseudomonadati</taxon>
        <taxon>Pseudomonadota</taxon>
        <taxon>Betaproteobacteria</taxon>
        <taxon>Burkholderiales</taxon>
        <taxon>Sphaerotilaceae</taxon>
        <taxon>Roseateles</taxon>
    </lineage>
</organism>
<protein>
    <submittedName>
        <fullName evidence="2">Uncharacterized protein</fullName>
    </submittedName>
</protein>
<evidence type="ECO:0000313" key="2">
    <source>
        <dbReference type="EMBL" id="UXH77165.1"/>
    </source>
</evidence>
<dbReference type="RefSeq" id="WP_261756909.1">
    <property type="nucleotide sequence ID" value="NZ_CP104562.2"/>
</dbReference>
<proteinExistence type="predicted"/>
<keyword evidence="1" id="KW-0732">Signal</keyword>
<sequence>MRICLELIGMLTLSLTCSTAWATSRLGEATVELRNGLPCFSLSAKDMDRDRSATLQAIAVSDVSVQPSSRAWWIIFQPSLPVTEMAGACYPYGESRAGAEDTGATPLRSGVVYSVFLNVRPSDRSDPTHGYTVKFCMAGESEARKLVPMSAWRGGACQ</sequence>
<name>A0ABY6B1G4_9BURK</name>
<feature type="signal peptide" evidence="1">
    <location>
        <begin position="1"/>
        <end position="22"/>
    </location>
</feature>
<accession>A0ABY6B1G4</accession>
<dbReference type="EMBL" id="CP104562">
    <property type="protein sequence ID" value="UXH77165.1"/>
    <property type="molecule type" value="Genomic_DNA"/>
</dbReference>
<feature type="chain" id="PRO_5045936465" evidence="1">
    <location>
        <begin position="23"/>
        <end position="158"/>
    </location>
</feature>
<keyword evidence="3" id="KW-1185">Reference proteome</keyword>
<reference evidence="2" key="1">
    <citation type="submission" date="2022-10" db="EMBL/GenBank/DDBJ databases">
        <title>Characterization and whole genome sequencing of a new Roseateles species, isolated from fresh water.</title>
        <authorList>
            <person name="Guliayeva D.Y."/>
            <person name="Akhremchuk A.E."/>
            <person name="Sikolenko M.A."/>
            <person name="Valentovich L.N."/>
            <person name="Sidarenka A.V."/>
        </authorList>
    </citation>
    <scope>NUCLEOTIDE SEQUENCE</scope>
    <source>
        <strain evidence="2">BIM B-1768</strain>
    </source>
</reference>
<dbReference type="Proteomes" id="UP001064933">
    <property type="component" value="Chromosome"/>
</dbReference>
<evidence type="ECO:0000256" key="1">
    <source>
        <dbReference type="SAM" id="SignalP"/>
    </source>
</evidence>
<gene>
    <name evidence="2" type="ORF">N4261_19415</name>
</gene>
<evidence type="ECO:0000313" key="3">
    <source>
        <dbReference type="Proteomes" id="UP001064933"/>
    </source>
</evidence>